<keyword evidence="3" id="KW-1185">Reference proteome</keyword>
<dbReference type="Proteomes" id="UP000190166">
    <property type="component" value="Unassembled WGS sequence"/>
</dbReference>
<dbReference type="STRING" id="393003.SAMN05660461_3555"/>
<name>A0A1T5P211_9BACT</name>
<sequence>MIKSGMETHRYHDNYSPLPNVKNIFPVTFPYSSRLTGNLVLKNTVEFHPLNKYQMKLPKSLLGAILLGITVQTTTSCNKDKSVKPKEKKEEVKKPYENGCPGCGMG</sequence>
<reference evidence="2 3" key="1">
    <citation type="submission" date="2017-02" db="EMBL/GenBank/DDBJ databases">
        <authorList>
            <person name="Peterson S.W."/>
        </authorList>
    </citation>
    <scope>NUCLEOTIDE SEQUENCE [LARGE SCALE GENOMIC DNA]</scope>
    <source>
        <strain evidence="2 3">DSM 18108</strain>
    </source>
</reference>
<feature type="region of interest" description="Disordered" evidence="1">
    <location>
        <begin position="79"/>
        <end position="106"/>
    </location>
</feature>
<proteinExistence type="predicted"/>
<evidence type="ECO:0000256" key="1">
    <source>
        <dbReference type="SAM" id="MobiDB-lite"/>
    </source>
</evidence>
<protein>
    <submittedName>
        <fullName evidence="2">Uncharacterized protein</fullName>
    </submittedName>
</protein>
<accession>A0A1T5P211</accession>
<dbReference type="EMBL" id="FUZZ01000002">
    <property type="protein sequence ID" value="SKD06781.1"/>
    <property type="molecule type" value="Genomic_DNA"/>
</dbReference>
<evidence type="ECO:0000313" key="3">
    <source>
        <dbReference type="Proteomes" id="UP000190166"/>
    </source>
</evidence>
<evidence type="ECO:0000313" key="2">
    <source>
        <dbReference type="EMBL" id="SKD06781.1"/>
    </source>
</evidence>
<gene>
    <name evidence="2" type="ORF">SAMN05660461_3555</name>
</gene>
<dbReference type="AlphaFoldDB" id="A0A1T5P211"/>
<organism evidence="2 3">
    <name type="scientific">Chitinophaga ginsengisegetis</name>
    <dbReference type="NCBI Taxonomy" id="393003"/>
    <lineage>
        <taxon>Bacteria</taxon>
        <taxon>Pseudomonadati</taxon>
        <taxon>Bacteroidota</taxon>
        <taxon>Chitinophagia</taxon>
        <taxon>Chitinophagales</taxon>
        <taxon>Chitinophagaceae</taxon>
        <taxon>Chitinophaga</taxon>
    </lineage>
</organism>
<feature type="compositionally biased region" description="Basic and acidic residues" evidence="1">
    <location>
        <begin position="79"/>
        <end position="96"/>
    </location>
</feature>